<accession>A0A401FUF7</accession>
<dbReference type="Proteomes" id="UP000288096">
    <property type="component" value="Unassembled WGS sequence"/>
</dbReference>
<organism evidence="1 2">
    <name type="scientific">Desulfonema ishimotonii</name>
    <dbReference type="NCBI Taxonomy" id="45657"/>
    <lineage>
        <taxon>Bacteria</taxon>
        <taxon>Pseudomonadati</taxon>
        <taxon>Thermodesulfobacteriota</taxon>
        <taxon>Desulfobacteria</taxon>
        <taxon>Desulfobacterales</taxon>
        <taxon>Desulfococcaceae</taxon>
        <taxon>Desulfonema</taxon>
    </lineage>
</organism>
<name>A0A401FUF7_9BACT</name>
<keyword evidence="2" id="KW-1185">Reference proteome</keyword>
<dbReference type="AlphaFoldDB" id="A0A401FUF7"/>
<reference evidence="2" key="1">
    <citation type="submission" date="2017-11" db="EMBL/GenBank/DDBJ databases">
        <authorList>
            <person name="Watanabe M."/>
            <person name="Kojima H."/>
        </authorList>
    </citation>
    <scope>NUCLEOTIDE SEQUENCE [LARGE SCALE GENOMIC DNA]</scope>
    <source>
        <strain evidence="2">Tokyo 01</strain>
    </source>
</reference>
<evidence type="ECO:0000313" key="1">
    <source>
        <dbReference type="EMBL" id="GBC60612.1"/>
    </source>
</evidence>
<comment type="caution">
    <text evidence="1">The sequence shown here is derived from an EMBL/GenBank/DDBJ whole genome shotgun (WGS) entry which is preliminary data.</text>
</comment>
<sequence length="153" mass="16666">MQNQIKTLDDTAAANILNTIAQSRMRTGEYQTEITPEMIQALETAFDTAPSSETVSPGDLARNALLLLAEMPEYQAPLSALLNGPRSKTFGLDPLTATAVITAALVVLQTHVKIERDKKGKVSVLIEKKPTKDTLLKPIVEKILSCIPDGPWR</sequence>
<gene>
    <name evidence="1" type="ORF">DENIS_1569</name>
</gene>
<reference evidence="2" key="2">
    <citation type="submission" date="2019-01" db="EMBL/GenBank/DDBJ databases">
        <title>Genome sequence of Desulfonema ishimotonii strain Tokyo 01.</title>
        <authorList>
            <person name="Fukui M."/>
        </authorList>
    </citation>
    <scope>NUCLEOTIDE SEQUENCE [LARGE SCALE GENOMIC DNA]</scope>
    <source>
        <strain evidence="2">Tokyo 01</strain>
    </source>
</reference>
<dbReference type="RefSeq" id="WP_124328007.1">
    <property type="nucleotide sequence ID" value="NZ_BEXT01000001.1"/>
</dbReference>
<dbReference type="EMBL" id="BEXT01000001">
    <property type="protein sequence ID" value="GBC60612.1"/>
    <property type="molecule type" value="Genomic_DNA"/>
</dbReference>
<proteinExistence type="predicted"/>
<evidence type="ECO:0000313" key="2">
    <source>
        <dbReference type="Proteomes" id="UP000288096"/>
    </source>
</evidence>
<protein>
    <submittedName>
        <fullName evidence="1">Uncharacterized protein</fullName>
    </submittedName>
</protein>